<keyword evidence="2" id="KW-1185">Reference proteome</keyword>
<dbReference type="EMBL" id="CM029039">
    <property type="protein sequence ID" value="KAG2641557.1"/>
    <property type="molecule type" value="Genomic_DNA"/>
</dbReference>
<dbReference type="PANTHER" id="PTHR47042:SF1">
    <property type="entry name" value="OS01G0242600 PROTEIN"/>
    <property type="match status" value="1"/>
</dbReference>
<dbReference type="Proteomes" id="UP000823388">
    <property type="component" value="Chromosome 2K"/>
</dbReference>
<gene>
    <name evidence="1" type="ORF">PVAP13_2KG244658</name>
</gene>
<accession>A0A8T0W4M5</accession>
<comment type="caution">
    <text evidence="1">The sequence shown here is derived from an EMBL/GenBank/DDBJ whole genome shotgun (WGS) entry which is preliminary data.</text>
</comment>
<name>A0A8T0W4M5_PANVG</name>
<dbReference type="AlphaFoldDB" id="A0A8T0W4M5"/>
<evidence type="ECO:0000313" key="1">
    <source>
        <dbReference type="EMBL" id="KAG2641557.1"/>
    </source>
</evidence>
<reference evidence="1" key="1">
    <citation type="submission" date="2020-05" db="EMBL/GenBank/DDBJ databases">
        <title>WGS assembly of Panicum virgatum.</title>
        <authorList>
            <person name="Lovell J.T."/>
            <person name="Jenkins J."/>
            <person name="Shu S."/>
            <person name="Juenger T.E."/>
            <person name="Schmutz J."/>
        </authorList>
    </citation>
    <scope>NUCLEOTIDE SEQUENCE</scope>
    <source>
        <strain evidence="1">AP13</strain>
    </source>
</reference>
<organism evidence="1 2">
    <name type="scientific">Panicum virgatum</name>
    <name type="common">Blackwell switchgrass</name>
    <dbReference type="NCBI Taxonomy" id="38727"/>
    <lineage>
        <taxon>Eukaryota</taxon>
        <taxon>Viridiplantae</taxon>
        <taxon>Streptophyta</taxon>
        <taxon>Embryophyta</taxon>
        <taxon>Tracheophyta</taxon>
        <taxon>Spermatophyta</taxon>
        <taxon>Magnoliopsida</taxon>
        <taxon>Liliopsida</taxon>
        <taxon>Poales</taxon>
        <taxon>Poaceae</taxon>
        <taxon>PACMAD clade</taxon>
        <taxon>Panicoideae</taxon>
        <taxon>Panicodae</taxon>
        <taxon>Paniceae</taxon>
        <taxon>Panicinae</taxon>
        <taxon>Panicum</taxon>
        <taxon>Panicum sect. Hiantes</taxon>
    </lineage>
</organism>
<sequence length="59" mass="7363">MKSTYQRRSVWWLNHAIDKMWPVCMDKIILQLLRPIVPWFWNKFKPWTIVQFPFCVLIL</sequence>
<evidence type="ECO:0000313" key="2">
    <source>
        <dbReference type="Proteomes" id="UP000823388"/>
    </source>
</evidence>
<protein>
    <submittedName>
        <fullName evidence="1">Uncharacterized protein</fullName>
    </submittedName>
</protein>
<proteinExistence type="predicted"/>
<dbReference type="PANTHER" id="PTHR47042">
    <property type="entry name" value="C2 DOMAIN-CONTAINING PROTEIN-LIKE"/>
    <property type="match status" value="1"/>
</dbReference>
<dbReference type="InterPro" id="IPR052847">
    <property type="entry name" value="Ext_Synaptotagmin/KAHRP-like"/>
</dbReference>